<evidence type="ECO:0000313" key="2">
    <source>
        <dbReference type="EMBL" id="ABF88387.1"/>
    </source>
</evidence>
<dbReference type="EMBL" id="CP000113">
    <property type="protein sequence ID" value="ABF88387.1"/>
    <property type="molecule type" value="Genomic_DNA"/>
</dbReference>
<keyword evidence="3" id="KW-1185">Reference proteome</keyword>
<evidence type="ECO:0000256" key="1">
    <source>
        <dbReference type="SAM" id="MobiDB-lite"/>
    </source>
</evidence>
<feature type="region of interest" description="Disordered" evidence="1">
    <location>
        <begin position="69"/>
        <end position="88"/>
    </location>
</feature>
<dbReference type="EnsemblBacteria" id="ABF88387">
    <property type="protein sequence ID" value="ABF88387"/>
    <property type="gene ID" value="MXAN_6945"/>
</dbReference>
<reference evidence="2 3" key="1">
    <citation type="journal article" date="2006" name="Proc. Natl. Acad. Sci. U.S.A.">
        <title>Evolution of sensory complexity recorded in a myxobacterial genome.</title>
        <authorList>
            <person name="Goldman B.S."/>
            <person name="Nierman W.C."/>
            <person name="Kaiser D."/>
            <person name="Slater S.C."/>
            <person name="Durkin A.S."/>
            <person name="Eisen J.A."/>
            <person name="Ronning C.M."/>
            <person name="Barbazuk W.B."/>
            <person name="Blanchard M."/>
            <person name="Field C."/>
            <person name="Halling C."/>
            <person name="Hinkle G."/>
            <person name="Iartchuk O."/>
            <person name="Kim H.S."/>
            <person name="Mackenzie C."/>
            <person name="Madupu R."/>
            <person name="Miller N."/>
            <person name="Shvartsbeyn A."/>
            <person name="Sullivan S.A."/>
            <person name="Vaudin M."/>
            <person name="Wiegand R."/>
            <person name="Kaplan H.B."/>
        </authorList>
    </citation>
    <scope>NUCLEOTIDE SEQUENCE [LARGE SCALE GENOMIC DNA]</scope>
    <source>
        <strain evidence="3">DK1622</strain>
    </source>
</reference>
<proteinExistence type="predicted"/>
<protein>
    <submittedName>
        <fullName evidence="2">Uncharacterized protein</fullName>
    </submittedName>
</protein>
<evidence type="ECO:0000313" key="3">
    <source>
        <dbReference type="Proteomes" id="UP000002402"/>
    </source>
</evidence>
<organism evidence="2 3">
    <name type="scientific">Myxococcus xanthus (strain DK1622)</name>
    <dbReference type="NCBI Taxonomy" id="246197"/>
    <lineage>
        <taxon>Bacteria</taxon>
        <taxon>Pseudomonadati</taxon>
        <taxon>Myxococcota</taxon>
        <taxon>Myxococcia</taxon>
        <taxon>Myxococcales</taxon>
        <taxon>Cystobacterineae</taxon>
        <taxon>Myxococcaceae</taxon>
        <taxon>Myxococcus</taxon>
    </lineage>
</organism>
<accession>Q1CX13</accession>
<gene>
    <name evidence="2" type="ordered locus">MXAN_6945</name>
</gene>
<dbReference type="AlphaFoldDB" id="Q1CX13"/>
<name>Q1CX13_MYXXD</name>
<dbReference type="Proteomes" id="UP000002402">
    <property type="component" value="Chromosome"/>
</dbReference>
<dbReference type="HOGENOM" id="CLU_1174418_0_0_7"/>
<sequence length="236" mass="25064">MRGPRGADGARGCSSAFSRCWGREFRAAARESKSSNQRTHPVNTSFIRWPCALAGLSLGALLVACGGDSEPSNPNGDGDGNGEEGPVTETIVNGRPASEYYAQFAYEKYAGAPGGAAAFPAQQDGINLFAATAYLKQDKSFILYYAEGAGTVRSNGYSAEIPTSRMFKRTGTWSVSGGSLKLGDLMTCQGLMVNGNDALRCTLDRTIGYSEAVGKSATFTRSTNTSPNDRQWADYK</sequence>
<dbReference type="KEGG" id="mxa:MXAN_6945"/>